<protein>
    <recommendedName>
        <fullName evidence="3">CBM1 domain-containing protein</fullName>
    </recommendedName>
</protein>
<dbReference type="EMBL" id="KN822985">
    <property type="protein sequence ID" value="KIO29213.1"/>
    <property type="molecule type" value="Genomic_DNA"/>
</dbReference>
<dbReference type="AlphaFoldDB" id="A0A0C3L5U9"/>
<feature type="domain" description="CBM1" evidence="3">
    <location>
        <begin position="42"/>
        <end position="78"/>
    </location>
</feature>
<feature type="signal peptide" evidence="2">
    <location>
        <begin position="1"/>
        <end position="17"/>
    </location>
</feature>
<dbReference type="PROSITE" id="PS51164">
    <property type="entry name" value="CBM1_2"/>
    <property type="match status" value="1"/>
</dbReference>
<dbReference type="Pfam" id="PF00734">
    <property type="entry name" value="CBM_1"/>
    <property type="match status" value="1"/>
</dbReference>
<evidence type="ECO:0000256" key="2">
    <source>
        <dbReference type="SAM" id="SignalP"/>
    </source>
</evidence>
<sequence length="78" mass="7922">MKAAVAFVASLCAAVQAQYTTTTATTTTIASGATTTTTASYAGQTHYGQCGGLGFAGPTVCAPPYVCTYSNPWFSHCL</sequence>
<dbReference type="GO" id="GO:0005576">
    <property type="term" value="C:extracellular region"/>
    <property type="evidence" value="ECO:0007669"/>
    <property type="project" value="InterPro"/>
</dbReference>
<proteinExistence type="predicted"/>
<dbReference type="OrthoDB" id="2119228at2759"/>
<dbReference type="SUPFAM" id="SSF57180">
    <property type="entry name" value="Cellulose-binding domain"/>
    <property type="match status" value="1"/>
</dbReference>
<evidence type="ECO:0000313" key="5">
    <source>
        <dbReference type="Proteomes" id="UP000054248"/>
    </source>
</evidence>
<dbReference type="GO" id="GO:0030248">
    <property type="term" value="F:cellulose binding"/>
    <property type="evidence" value="ECO:0007669"/>
    <property type="project" value="InterPro"/>
</dbReference>
<dbReference type="InterPro" id="IPR000254">
    <property type="entry name" value="CBD"/>
</dbReference>
<name>A0A0C3L5U9_9AGAM</name>
<dbReference type="STRING" id="1051891.A0A0C3L5U9"/>
<evidence type="ECO:0000259" key="3">
    <source>
        <dbReference type="PROSITE" id="PS51164"/>
    </source>
</evidence>
<dbReference type="SMART" id="SM00236">
    <property type="entry name" value="fCBD"/>
    <property type="match status" value="1"/>
</dbReference>
<dbReference type="Proteomes" id="UP000054248">
    <property type="component" value="Unassembled WGS sequence"/>
</dbReference>
<keyword evidence="1 2" id="KW-0732">Signal</keyword>
<gene>
    <name evidence="4" type="ORF">M407DRAFT_21610</name>
</gene>
<feature type="chain" id="PRO_5002166538" description="CBM1 domain-containing protein" evidence="2">
    <location>
        <begin position="18"/>
        <end position="78"/>
    </location>
</feature>
<dbReference type="InterPro" id="IPR035971">
    <property type="entry name" value="CBD_sf"/>
</dbReference>
<organism evidence="4 5">
    <name type="scientific">Tulasnella calospora MUT 4182</name>
    <dbReference type="NCBI Taxonomy" id="1051891"/>
    <lineage>
        <taxon>Eukaryota</taxon>
        <taxon>Fungi</taxon>
        <taxon>Dikarya</taxon>
        <taxon>Basidiomycota</taxon>
        <taxon>Agaricomycotina</taxon>
        <taxon>Agaricomycetes</taxon>
        <taxon>Cantharellales</taxon>
        <taxon>Tulasnellaceae</taxon>
        <taxon>Tulasnella</taxon>
    </lineage>
</organism>
<reference evidence="5" key="2">
    <citation type="submission" date="2015-01" db="EMBL/GenBank/DDBJ databases">
        <title>Evolutionary Origins and Diversification of the Mycorrhizal Mutualists.</title>
        <authorList>
            <consortium name="DOE Joint Genome Institute"/>
            <consortium name="Mycorrhizal Genomics Consortium"/>
            <person name="Kohler A."/>
            <person name="Kuo A."/>
            <person name="Nagy L.G."/>
            <person name="Floudas D."/>
            <person name="Copeland A."/>
            <person name="Barry K.W."/>
            <person name="Cichocki N."/>
            <person name="Veneault-Fourrey C."/>
            <person name="LaButti K."/>
            <person name="Lindquist E.A."/>
            <person name="Lipzen A."/>
            <person name="Lundell T."/>
            <person name="Morin E."/>
            <person name="Murat C."/>
            <person name="Riley R."/>
            <person name="Ohm R."/>
            <person name="Sun H."/>
            <person name="Tunlid A."/>
            <person name="Henrissat B."/>
            <person name="Grigoriev I.V."/>
            <person name="Hibbett D.S."/>
            <person name="Martin F."/>
        </authorList>
    </citation>
    <scope>NUCLEOTIDE SEQUENCE [LARGE SCALE GENOMIC DNA]</scope>
    <source>
        <strain evidence="5">MUT 4182</strain>
    </source>
</reference>
<dbReference type="HOGENOM" id="CLU_197761_0_0_1"/>
<accession>A0A0C3L5U9</accession>
<evidence type="ECO:0000313" key="4">
    <source>
        <dbReference type="EMBL" id="KIO29213.1"/>
    </source>
</evidence>
<dbReference type="GO" id="GO:0005975">
    <property type="term" value="P:carbohydrate metabolic process"/>
    <property type="evidence" value="ECO:0007669"/>
    <property type="project" value="InterPro"/>
</dbReference>
<reference evidence="4 5" key="1">
    <citation type="submission" date="2014-04" db="EMBL/GenBank/DDBJ databases">
        <authorList>
            <consortium name="DOE Joint Genome Institute"/>
            <person name="Kuo A."/>
            <person name="Girlanda M."/>
            <person name="Perotto S."/>
            <person name="Kohler A."/>
            <person name="Nagy L.G."/>
            <person name="Floudas D."/>
            <person name="Copeland A."/>
            <person name="Barry K.W."/>
            <person name="Cichocki N."/>
            <person name="Veneault-Fourrey C."/>
            <person name="LaButti K."/>
            <person name="Lindquist E.A."/>
            <person name="Lipzen A."/>
            <person name="Lundell T."/>
            <person name="Morin E."/>
            <person name="Murat C."/>
            <person name="Sun H."/>
            <person name="Tunlid A."/>
            <person name="Henrissat B."/>
            <person name="Grigoriev I.V."/>
            <person name="Hibbett D.S."/>
            <person name="Martin F."/>
            <person name="Nordberg H.P."/>
            <person name="Cantor M.N."/>
            <person name="Hua S.X."/>
        </authorList>
    </citation>
    <scope>NUCLEOTIDE SEQUENCE [LARGE SCALE GENOMIC DNA]</scope>
    <source>
        <strain evidence="4 5">MUT 4182</strain>
    </source>
</reference>
<evidence type="ECO:0000256" key="1">
    <source>
        <dbReference type="ARBA" id="ARBA00022729"/>
    </source>
</evidence>
<keyword evidence="5" id="KW-1185">Reference proteome</keyword>